<evidence type="ECO:0000313" key="2">
    <source>
        <dbReference type="EMBL" id="SSA42344.1"/>
    </source>
</evidence>
<dbReference type="AlphaFoldDB" id="A0A2Y9ACV4"/>
<reference evidence="2 3" key="1">
    <citation type="submission" date="2016-10" db="EMBL/GenBank/DDBJ databases">
        <authorList>
            <person name="Cai Z."/>
        </authorList>
    </citation>
    <scope>NUCLEOTIDE SEQUENCE [LARGE SCALE GENOMIC DNA]</scope>
    <source>
        <strain evidence="2 3">CGMCC 1.10826</strain>
    </source>
</reference>
<gene>
    <name evidence="2" type="ORF">SAMN05216184_10611</name>
</gene>
<evidence type="ECO:0000256" key="1">
    <source>
        <dbReference type="SAM" id="Phobius"/>
    </source>
</evidence>
<feature type="transmembrane region" description="Helical" evidence="1">
    <location>
        <begin position="6"/>
        <end position="28"/>
    </location>
</feature>
<sequence>MGIIGSLQFYLFLALALAAFAVEVWALAHCLRQPAQAFAYAGKRTKNFWLLVLVVNVALGFVALPPFGPLSGSFLSIILVIPAAIYLTDVKPAVSGYGRGRRGGGG</sequence>
<feature type="transmembrane region" description="Helical" evidence="1">
    <location>
        <begin position="74"/>
        <end position="94"/>
    </location>
</feature>
<dbReference type="EMBL" id="UETB01000006">
    <property type="protein sequence ID" value="SSA42344.1"/>
    <property type="molecule type" value="Genomic_DNA"/>
</dbReference>
<keyword evidence="1" id="KW-1133">Transmembrane helix</keyword>
<keyword evidence="3" id="KW-1185">Reference proteome</keyword>
<feature type="transmembrane region" description="Helical" evidence="1">
    <location>
        <begin position="48"/>
        <end position="68"/>
    </location>
</feature>
<proteinExistence type="predicted"/>
<dbReference type="OrthoDB" id="4774469at2"/>
<dbReference type="Pfam" id="PF10724">
    <property type="entry name" value="DUF2516"/>
    <property type="match status" value="1"/>
</dbReference>
<evidence type="ECO:0000313" key="3">
    <source>
        <dbReference type="Proteomes" id="UP000250222"/>
    </source>
</evidence>
<evidence type="ECO:0008006" key="4">
    <source>
        <dbReference type="Google" id="ProtNLM"/>
    </source>
</evidence>
<accession>A0A2Y9ACV4</accession>
<keyword evidence="1" id="KW-0812">Transmembrane</keyword>
<dbReference type="RefSeq" id="WP_110852414.1">
    <property type="nucleotide sequence ID" value="NZ_QKLZ01000006.1"/>
</dbReference>
<protein>
    <recommendedName>
        <fullName evidence="4">DUF2516 family protein</fullName>
    </recommendedName>
</protein>
<keyword evidence="1" id="KW-0472">Membrane</keyword>
<dbReference type="InterPro" id="IPR019662">
    <property type="entry name" value="DUF2516"/>
</dbReference>
<name>A0A2Y9ACV4_9MICO</name>
<organism evidence="2 3">
    <name type="scientific">Georgenia satyanarayanai</name>
    <dbReference type="NCBI Taxonomy" id="860221"/>
    <lineage>
        <taxon>Bacteria</taxon>
        <taxon>Bacillati</taxon>
        <taxon>Actinomycetota</taxon>
        <taxon>Actinomycetes</taxon>
        <taxon>Micrococcales</taxon>
        <taxon>Bogoriellaceae</taxon>
        <taxon>Georgenia</taxon>
    </lineage>
</organism>
<dbReference type="Proteomes" id="UP000250222">
    <property type="component" value="Unassembled WGS sequence"/>
</dbReference>